<accession>A0AAW5PGF0</accession>
<dbReference type="AlphaFoldDB" id="A0AAW5PGF0"/>
<comment type="caution">
    <text evidence="2">The sequence shown here is derived from an EMBL/GenBank/DDBJ whole genome shotgun (WGS) entry which is preliminary data.</text>
</comment>
<reference evidence="2" key="1">
    <citation type="submission" date="2022-08" db="EMBL/GenBank/DDBJ databases">
        <title>Genomic analyses of the natural microbiome of Caenorhabditis elegans.</title>
        <authorList>
            <person name="Samuel B."/>
        </authorList>
    </citation>
    <scope>NUCLEOTIDE SEQUENCE</scope>
    <source>
        <strain evidence="2">BIGb0277</strain>
    </source>
</reference>
<name>A0AAW5PGF0_9GAMM</name>
<feature type="region of interest" description="Disordered" evidence="1">
    <location>
        <begin position="37"/>
        <end position="125"/>
    </location>
</feature>
<dbReference type="Proteomes" id="UP001320691">
    <property type="component" value="Unassembled WGS sequence"/>
</dbReference>
<feature type="region of interest" description="Disordered" evidence="1">
    <location>
        <begin position="142"/>
        <end position="214"/>
    </location>
</feature>
<feature type="compositionally biased region" description="Basic and acidic residues" evidence="1">
    <location>
        <begin position="58"/>
        <end position="68"/>
    </location>
</feature>
<feature type="compositionally biased region" description="Basic and acidic residues" evidence="1">
    <location>
        <begin position="90"/>
        <end position="108"/>
    </location>
</feature>
<organism evidence="2 3">
    <name type="scientific">Stenotrophomonas rhizophila</name>
    <dbReference type="NCBI Taxonomy" id="216778"/>
    <lineage>
        <taxon>Bacteria</taxon>
        <taxon>Pseudomonadati</taxon>
        <taxon>Pseudomonadota</taxon>
        <taxon>Gammaproteobacteria</taxon>
        <taxon>Lysobacterales</taxon>
        <taxon>Lysobacteraceae</taxon>
        <taxon>Stenotrophomonas</taxon>
    </lineage>
</organism>
<gene>
    <name evidence="2" type="ORF">M2412_001774</name>
</gene>
<feature type="compositionally biased region" description="Low complexity" evidence="1">
    <location>
        <begin position="157"/>
        <end position="168"/>
    </location>
</feature>
<evidence type="ECO:0000313" key="3">
    <source>
        <dbReference type="Proteomes" id="UP001320691"/>
    </source>
</evidence>
<protein>
    <submittedName>
        <fullName evidence="2">Uncharacterized protein</fullName>
    </submittedName>
</protein>
<evidence type="ECO:0000313" key="2">
    <source>
        <dbReference type="EMBL" id="MCS4279782.1"/>
    </source>
</evidence>
<proteinExistence type="predicted"/>
<dbReference type="EMBL" id="JANUEK010000004">
    <property type="protein sequence ID" value="MCS4279782.1"/>
    <property type="molecule type" value="Genomic_DNA"/>
</dbReference>
<sequence>MVPRTHPHPASDSGLVAKVKAKAKGGTALRRHCCSAERIDPVEATPVEAQPRQSAAKQVERTGAESVRRSKATLSPSSWADQRRAGQSRADQKPGRSKAEQIKSRSRDVAFPLRTSPLSKGGHGWVGGTICRHGWRHMSLHGRTCSGSRQPTRARPSQGESSTEGSCSEGRRSKSRRSKSHCSNNEDQKKDGARRRRLTSTQRLGESKPRIRKG</sequence>
<feature type="compositionally biased region" description="Basic and acidic residues" evidence="1">
    <location>
        <begin position="205"/>
        <end position="214"/>
    </location>
</feature>
<evidence type="ECO:0000256" key="1">
    <source>
        <dbReference type="SAM" id="MobiDB-lite"/>
    </source>
</evidence>